<sequence>FTAFYGKPWHRNSIGERFAQRFPSINTMLRALKADNYRRAAWTMQHEESSLFIGRVCRRLMRERPDIPVFTIHDSILTTRPFVPFVEGVLRNEFEQIGVRPAFEQEEYR</sequence>
<comment type="caution">
    <text evidence="1">The sequence shown here is derived from an EMBL/GenBank/DDBJ whole genome shotgun (WGS) entry which is preliminary data.</text>
</comment>
<reference evidence="1" key="1">
    <citation type="journal article" date="2014" name="Front. Microbiol.">
        <title>High frequency of phylogenetically diverse reductive dehalogenase-homologous genes in deep subseafloor sedimentary metagenomes.</title>
        <authorList>
            <person name="Kawai M."/>
            <person name="Futagami T."/>
            <person name="Toyoda A."/>
            <person name="Takaki Y."/>
            <person name="Nishi S."/>
            <person name="Hori S."/>
            <person name="Arai W."/>
            <person name="Tsubouchi T."/>
            <person name="Morono Y."/>
            <person name="Uchiyama I."/>
            <person name="Ito T."/>
            <person name="Fujiyama A."/>
            <person name="Inagaki F."/>
            <person name="Takami H."/>
        </authorList>
    </citation>
    <scope>NUCLEOTIDE SEQUENCE</scope>
    <source>
        <strain evidence="1">Expedition CK06-06</strain>
    </source>
</reference>
<gene>
    <name evidence="1" type="ORF">S01H1_60235</name>
</gene>
<organism evidence="1">
    <name type="scientific">marine sediment metagenome</name>
    <dbReference type="NCBI Taxonomy" id="412755"/>
    <lineage>
        <taxon>unclassified sequences</taxon>
        <taxon>metagenomes</taxon>
        <taxon>ecological metagenomes</taxon>
    </lineage>
</organism>
<proteinExistence type="predicted"/>
<protein>
    <recommendedName>
        <fullName evidence="2">DNA-directed DNA polymerase family A palm domain-containing protein</fullName>
    </recommendedName>
</protein>
<accession>X0W366</accession>
<evidence type="ECO:0008006" key="2">
    <source>
        <dbReference type="Google" id="ProtNLM"/>
    </source>
</evidence>
<evidence type="ECO:0000313" key="1">
    <source>
        <dbReference type="EMBL" id="GAG19048.1"/>
    </source>
</evidence>
<dbReference type="AlphaFoldDB" id="X0W366"/>
<dbReference type="EMBL" id="BARS01039452">
    <property type="protein sequence ID" value="GAG19048.1"/>
    <property type="molecule type" value="Genomic_DNA"/>
</dbReference>
<name>X0W366_9ZZZZ</name>
<feature type="non-terminal residue" evidence="1">
    <location>
        <position position="1"/>
    </location>
</feature>